<dbReference type="PANTHER" id="PTHR30164">
    <property type="entry name" value="MTFA PEPTIDASE"/>
    <property type="match status" value="1"/>
</dbReference>
<dbReference type="PANTHER" id="PTHR30164:SF2">
    <property type="entry name" value="PROTEIN MTFA"/>
    <property type="match status" value="1"/>
</dbReference>
<dbReference type="Pfam" id="PF06167">
    <property type="entry name" value="Peptidase_M90"/>
    <property type="match status" value="1"/>
</dbReference>
<keyword evidence="2" id="KW-1185">Reference proteome</keyword>
<dbReference type="InterPro" id="IPR024079">
    <property type="entry name" value="MetalloPept_cat_dom_sf"/>
</dbReference>
<dbReference type="EMBL" id="CAXJRC010000043">
    <property type="protein sequence ID" value="CAL2108032.1"/>
    <property type="molecule type" value="Genomic_DNA"/>
</dbReference>
<dbReference type="Proteomes" id="UP001497602">
    <property type="component" value="Unassembled WGS sequence"/>
</dbReference>
<proteinExistence type="predicted"/>
<dbReference type="InterPro" id="IPR010384">
    <property type="entry name" value="MtfA_fam"/>
</dbReference>
<dbReference type="CDD" id="cd20169">
    <property type="entry name" value="Peptidase_M90_mtfA"/>
    <property type="match status" value="1"/>
</dbReference>
<reference evidence="1 2" key="1">
    <citation type="submission" date="2024-05" db="EMBL/GenBank/DDBJ databases">
        <authorList>
            <person name="Duchaud E."/>
        </authorList>
    </citation>
    <scope>NUCLEOTIDE SEQUENCE [LARGE SCALE GENOMIC DNA]</scope>
    <source>
        <strain evidence="1">Ena-SAMPLE-TAB-13-05-2024-13:56:06:370-140305</strain>
    </source>
</reference>
<organism evidence="1 2">
    <name type="scientific">Tenacibaculum vairaonense</name>
    <dbReference type="NCBI Taxonomy" id="3137860"/>
    <lineage>
        <taxon>Bacteria</taxon>
        <taxon>Pseudomonadati</taxon>
        <taxon>Bacteroidota</taxon>
        <taxon>Flavobacteriia</taxon>
        <taxon>Flavobacteriales</taxon>
        <taxon>Flavobacteriaceae</taxon>
        <taxon>Tenacibaculum</taxon>
    </lineage>
</organism>
<dbReference type="SUPFAM" id="SSF55486">
    <property type="entry name" value="Metalloproteases ('zincins'), catalytic domain"/>
    <property type="match status" value="1"/>
</dbReference>
<dbReference type="Gene3D" id="1.10.472.150">
    <property type="entry name" value="Glucose-regulated metallo-peptidase M90, N-terminal domain"/>
    <property type="match status" value="1"/>
</dbReference>
<name>A0ABM9PQJ3_9FLAO</name>
<evidence type="ECO:0000313" key="1">
    <source>
        <dbReference type="EMBL" id="CAL2108032.1"/>
    </source>
</evidence>
<dbReference type="Gene3D" id="3.40.390.10">
    <property type="entry name" value="Collagenase (Catalytic Domain)"/>
    <property type="match status" value="1"/>
</dbReference>
<protein>
    <submittedName>
        <fullName evidence="1">MtfA peptidase</fullName>
    </submittedName>
</protein>
<sequence>MIYILIILTVVGYIVYTNDTSKRKVEVAHIPIPKHWEALLEEHVLFYKRLNKEDRIHFKKRMQAFLSYVTIHPVDFELEDLDILLVASSAVIPVFGFDNWNYPNIKRVIIYPDYFNEDLDYKAKAKNKNIGGLVGNGAFDNKMILSRRALHHGFANKTDKGNTGIHEFVHLLDKLDGSIDGVPEALLQNENISAWLDLVYEKMEAINKDRSDIRSYGGTSKEEFFAVAAEYFFERPMLLKRKHPELYKMLAQCFIRT</sequence>
<gene>
    <name evidence="1" type="ORF">T190115A13A_60027</name>
</gene>
<evidence type="ECO:0000313" key="2">
    <source>
        <dbReference type="Proteomes" id="UP001497602"/>
    </source>
</evidence>
<dbReference type="RefSeq" id="WP_348703579.1">
    <property type="nucleotide sequence ID" value="NZ_CAXIYA010000011.1"/>
</dbReference>
<comment type="caution">
    <text evidence="1">The sequence shown here is derived from an EMBL/GenBank/DDBJ whole genome shotgun (WGS) entry which is preliminary data.</text>
</comment>
<dbReference type="InterPro" id="IPR042252">
    <property type="entry name" value="MtfA_N"/>
</dbReference>
<accession>A0ABM9PQJ3</accession>